<reference evidence="2" key="3">
    <citation type="submission" date="2020-12" db="UniProtKB">
        <authorList>
            <consortium name="EnsemblPlants"/>
        </authorList>
    </citation>
    <scope>IDENTIFICATION</scope>
</reference>
<proteinExistence type="predicted"/>
<reference evidence="1 3" key="2">
    <citation type="journal article" date="2018" name="Plant J.">
        <title>The Physcomitrella patens chromosome-scale assembly reveals moss genome structure and evolution.</title>
        <authorList>
            <person name="Lang D."/>
            <person name="Ullrich K.K."/>
            <person name="Murat F."/>
            <person name="Fuchs J."/>
            <person name="Jenkins J."/>
            <person name="Haas F.B."/>
            <person name="Piednoel M."/>
            <person name="Gundlach H."/>
            <person name="Van Bel M."/>
            <person name="Meyberg R."/>
            <person name="Vives C."/>
            <person name="Morata J."/>
            <person name="Symeonidi A."/>
            <person name="Hiss M."/>
            <person name="Muchero W."/>
            <person name="Kamisugi Y."/>
            <person name="Saleh O."/>
            <person name="Blanc G."/>
            <person name="Decker E.L."/>
            <person name="van Gessel N."/>
            <person name="Grimwood J."/>
            <person name="Hayes R.D."/>
            <person name="Graham S.W."/>
            <person name="Gunter L.E."/>
            <person name="McDaniel S.F."/>
            <person name="Hoernstein S.N.W."/>
            <person name="Larsson A."/>
            <person name="Li F.W."/>
            <person name="Perroud P.F."/>
            <person name="Phillips J."/>
            <person name="Ranjan P."/>
            <person name="Rokshar D.S."/>
            <person name="Rothfels C.J."/>
            <person name="Schneider L."/>
            <person name="Shu S."/>
            <person name="Stevenson D.W."/>
            <person name="Thummler F."/>
            <person name="Tillich M."/>
            <person name="Villarreal Aguilar J.C."/>
            <person name="Widiez T."/>
            <person name="Wong G.K."/>
            <person name="Wymore A."/>
            <person name="Zhang Y."/>
            <person name="Zimmer A.D."/>
            <person name="Quatrano R.S."/>
            <person name="Mayer K.F.X."/>
            <person name="Goodstein D."/>
            <person name="Casacuberta J.M."/>
            <person name="Vandepoele K."/>
            <person name="Reski R."/>
            <person name="Cuming A.C."/>
            <person name="Tuskan G.A."/>
            <person name="Maumus F."/>
            <person name="Salse J."/>
            <person name="Schmutz J."/>
            <person name="Rensing S.A."/>
        </authorList>
    </citation>
    <scope>NUCLEOTIDE SEQUENCE [LARGE SCALE GENOMIC DNA]</scope>
    <source>
        <strain evidence="2 3">cv. Gransden 2004</strain>
    </source>
</reference>
<dbReference type="EnsemblPlants" id="Pp3c8_3349V3.2">
    <property type="protein sequence ID" value="PAC:32964714.CDS.1"/>
    <property type="gene ID" value="Pp3c8_3349"/>
</dbReference>
<dbReference type="AlphaFoldDB" id="A0A2K1K605"/>
<evidence type="ECO:0000313" key="3">
    <source>
        <dbReference type="Proteomes" id="UP000006727"/>
    </source>
</evidence>
<dbReference type="Proteomes" id="UP000006727">
    <property type="component" value="Chromosome 8"/>
</dbReference>
<dbReference type="InParanoid" id="A0A2K1K605"/>
<evidence type="ECO:0000313" key="1">
    <source>
        <dbReference type="EMBL" id="PNR49209.1"/>
    </source>
</evidence>
<protein>
    <submittedName>
        <fullName evidence="1 2">Uncharacterized protein</fullName>
    </submittedName>
</protein>
<evidence type="ECO:0000313" key="2">
    <source>
        <dbReference type="EnsemblPlants" id="PAC:32964713.CDS.1"/>
    </source>
</evidence>
<gene>
    <name evidence="1" type="ORF">PHYPA_011105</name>
</gene>
<dbReference type="Gramene" id="Pp3c8_3349V3.2">
    <property type="protein sequence ID" value="PAC:32964714.CDS.1"/>
    <property type="gene ID" value="Pp3c8_3349"/>
</dbReference>
<dbReference type="EnsemblPlants" id="Pp3c8_3349V3.1">
    <property type="protein sequence ID" value="PAC:32964713.CDS.1"/>
    <property type="gene ID" value="Pp3c8_3349"/>
</dbReference>
<keyword evidence="3" id="KW-1185">Reference proteome</keyword>
<name>A0A2K1K605_PHYPA</name>
<sequence length="121" mass="13725">MSMELFTTKVTSSCLLHLMWDSSQHRITRGSETFPCVATEEMESKLSEDNKDVMLSDYRVPRSESVTTFDSQPFLPQSPIWLLTSLVAESQVEHLVFGVWQISVRIANGARCQTNGRLIEV</sequence>
<organism evidence="1">
    <name type="scientific">Physcomitrium patens</name>
    <name type="common">Spreading-leaved earth moss</name>
    <name type="synonym">Physcomitrella patens</name>
    <dbReference type="NCBI Taxonomy" id="3218"/>
    <lineage>
        <taxon>Eukaryota</taxon>
        <taxon>Viridiplantae</taxon>
        <taxon>Streptophyta</taxon>
        <taxon>Embryophyta</taxon>
        <taxon>Bryophyta</taxon>
        <taxon>Bryophytina</taxon>
        <taxon>Bryopsida</taxon>
        <taxon>Funariidae</taxon>
        <taxon>Funariales</taxon>
        <taxon>Funariaceae</taxon>
        <taxon>Physcomitrium</taxon>
    </lineage>
</organism>
<accession>A0A2K1K605</accession>
<dbReference type="EMBL" id="ABEU02000008">
    <property type="protein sequence ID" value="PNR49209.1"/>
    <property type="molecule type" value="Genomic_DNA"/>
</dbReference>
<reference evidence="1 3" key="1">
    <citation type="journal article" date="2008" name="Science">
        <title>The Physcomitrella genome reveals evolutionary insights into the conquest of land by plants.</title>
        <authorList>
            <person name="Rensing S."/>
            <person name="Lang D."/>
            <person name="Zimmer A."/>
            <person name="Terry A."/>
            <person name="Salamov A."/>
            <person name="Shapiro H."/>
            <person name="Nishiyama T."/>
            <person name="Perroud P.-F."/>
            <person name="Lindquist E."/>
            <person name="Kamisugi Y."/>
            <person name="Tanahashi T."/>
            <person name="Sakakibara K."/>
            <person name="Fujita T."/>
            <person name="Oishi K."/>
            <person name="Shin-I T."/>
            <person name="Kuroki Y."/>
            <person name="Toyoda A."/>
            <person name="Suzuki Y."/>
            <person name="Hashimoto A."/>
            <person name="Yamaguchi K."/>
            <person name="Sugano A."/>
            <person name="Kohara Y."/>
            <person name="Fujiyama A."/>
            <person name="Anterola A."/>
            <person name="Aoki S."/>
            <person name="Ashton N."/>
            <person name="Barbazuk W.B."/>
            <person name="Barker E."/>
            <person name="Bennetzen J."/>
            <person name="Bezanilla M."/>
            <person name="Blankenship R."/>
            <person name="Cho S.H."/>
            <person name="Dutcher S."/>
            <person name="Estelle M."/>
            <person name="Fawcett J.A."/>
            <person name="Gundlach H."/>
            <person name="Hanada K."/>
            <person name="Heyl A."/>
            <person name="Hicks K.A."/>
            <person name="Hugh J."/>
            <person name="Lohr M."/>
            <person name="Mayer K."/>
            <person name="Melkozernov A."/>
            <person name="Murata T."/>
            <person name="Nelson D."/>
            <person name="Pils B."/>
            <person name="Prigge M."/>
            <person name="Reiss B."/>
            <person name="Renner T."/>
            <person name="Rombauts S."/>
            <person name="Rushton P."/>
            <person name="Sanderfoot A."/>
            <person name="Schween G."/>
            <person name="Shiu S.-H."/>
            <person name="Stueber K."/>
            <person name="Theodoulou F.L."/>
            <person name="Tu H."/>
            <person name="Van de Peer Y."/>
            <person name="Verrier P.J."/>
            <person name="Waters E."/>
            <person name="Wood A."/>
            <person name="Yang L."/>
            <person name="Cove D."/>
            <person name="Cuming A."/>
            <person name="Hasebe M."/>
            <person name="Lucas S."/>
            <person name="Mishler D.B."/>
            <person name="Reski R."/>
            <person name="Grigoriev I."/>
            <person name="Quatrano R.S."/>
            <person name="Boore J.L."/>
        </authorList>
    </citation>
    <scope>NUCLEOTIDE SEQUENCE [LARGE SCALE GENOMIC DNA]</scope>
    <source>
        <strain evidence="2 3">cv. Gransden 2004</strain>
    </source>
</reference>
<dbReference type="Gramene" id="Pp3c8_3349V3.1">
    <property type="protein sequence ID" value="PAC:32964713.CDS.1"/>
    <property type="gene ID" value="Pp3c8_3349"/>
</dbReference>